<gene>
    <name evidence="1" type="ORF">Gogos_016186</name>
</gene>
<sequence>MSHIFQCSYAPDLIPTLLFKNGLIPAACRPSWLGASVIYLMLVLPGKVDPVTAWLFFFPFVFLKFSLDLCNPAVNNKSGQLMCLHFPGKDLKRLHMDKISEFDPIRQHRHFCPWIASMSGGAPGWQQTLSALLYGKDFPHSSPVCSTSTVSMIKVS</sequence>
<evidence type="ECO:0000313" key="2">
    <source>
        <dbReference type="Proteomes" id="UP000593579"/>
    </source>
</evidence>
<dbReference type="OrthoDB" id="2592092at2759"/>
<dbReference type="EMBL" id="JABEZY010000001">
    <property type="protein sequence ID" value="MBA0732073.1"/>
    <property type="molecule type" value="Genomic_DNA"/>
</dbReference>
<accession>A0A7J9B719</accession>
<comment type="caution">
    <text evidence="1">The sequence shown here is derived from an EMBL/GenBank/DDBJ whole genome shotgun (WGS) entry which is preliminary data.</text>
</comment>
<name>A0A7J9B719_GOSGO</name>
<evidence type="ECO:0008006" key="3">
    <source>
        <dbReference type="Google" id="ProtNLM"/>
    </source>
</evidence>
<evidence type="ECO:0000313" key="1">
    <source>
        <dbReference type="EMBL" id="MBA0732073.1"/>
    </source>
</evidence>
<keyword evidence="2" id="KW-1185">Reference proteome</keyword>
<dbReference type="PANTHER" id="PTHR15835:SF6">
    <property type="entry name" value="ZINC FINGER C3HC-TYPE PROTEIN 1"/>
    <property type="match status" value="1"/>
</dbReference>
<dbReference type="PANTHER" id="PTHR15835">
    <property type="entry name" value="NUCLEAR-INTERACTING PARTNER OF ALK"/>
    <property type="match status" value="1"/>
</dbReference>
<proteinExistence type="predicted"/>
<reference evidence="1 2" key="1">
    <citation type="journal article" date="2019" name="Genome Biol. Evol.">
        <title>Insights into the evolution of the New World diploid cottons (Gossypium, subgenus Houzingenia) based on genome sequencing.</title>
        <authorList>
            <person name="Grover C.E."/>
            <person name="Arick M.A. 2nd"/>
            <person name="Thrash A."/>
            <person name="Conover J.L."/>
            <person name="Sanders W.S."/>
            <person name="Peterson D.G."/>
            <person name="Frelichowski J.E."/>
            <person name="Scheffler J.A."/>
            <person name="Scheffler B.E."/>
            <person name="Wendel J.F."/>
        </authorList>
    </citation>
    <scope>NUCLEOTIDE SEQUENCE [LARGE SCALE GENOMIC DNA]</scope>
    <source>
        <strain evidence="1">5</strain>
        <tissue evidence="1">Leaf</tissue>
    </source>
</reference>
<dbReference type="Proteomes" id="UP000593579">
    <property type="component" value="Unassembled WGS sequence"/>
</dbReference>
<dbReference type="GO" id="GO:0005634">
    <property type="term" value="C:nucleus"/>
    <property type="evidence" value="ECO:0007669"/>
    <property type="project" value="TreeGrafter"/>
</dbReference>
<protein>
    <recommendedName>
        <fullName evidence="3">C3HC-type domain-containing protein</fullName>
    </recommendedName>
</protein>
<dbReference type="AlphaFoldDB" id="A0A7J9B719"/>
<organism evidence="1 2">
    <name type="scientific">Gossypium gossypioides</name>
    <name type="common">Mexican cotton</name>
    <name type="synonym">Selera gossypioides</name>
    <dbReference type="NCBI Taxonomy" id="34282"/>
    <lineage>
        <taxon>Eukaryota</taxon>
        <taxon>Viridiplantae</taxon>
        <taxon>Streptophyta</taxon>
        <taxon>Embryophyta</taxon>
        <taxon>Tracheophyta</taxon>
        <taxon>Spermatophyta</taxon>
        <taxon>Magnoliopsida</taxon>
        <taxon>eudicotyledons</taxon>
        <taxon>Gunneridae</taxon>
        <taxon>Pentapetalae</taxon>
        <taxon>rosids</taxon>
        <taxon>malvids</taxon>
        <taxon>Malvales</taxon>
        <taxon>Malvaceae</taxon>
        <taxon>Malvoideae</taxon>
        <taxon>Gossypium</taxon>
    </lineage>
</organism>